<accession>A0A5B8VLX2</accession>
<reference evidence="1 2" key="1">
    <citation type="journal article" date="2017" name="Int. J. Syst. Evol. Microbiol.">
        <title>Arachidicoccus ginsenosidivorans sp. nov., with ginsenoside-converting activity isolated from ginseng cultivating soil.</title>
        <authorList>
            <person name="Siddiqi M.Z."/>
            <person name="Aslam Z."/>
            <person name="Im W.T."/>
        </authorList>
    </citation>
    <scope>NUCLEOTIDE SEQUENCE [LARGE SCALE GENOMIC DNA]</scope>
    <source>
        <strain evidence="1 2">Gsoil 809</strain>
    </source>
</reference>
<organism evidence="1 2">
    <name type="scientific">Arachidicoccus ginsenosidivorans</name>
    <dbReference type="NCBI Taxonomy" id="496057"/>
    <lineage>
        <taxon>Bacteria</taxon>
        <taxon>Pseudomonadati</taxon>
        <taxon>Bacteroidota</taxon>
        <taxon>Chitinophagia</taxon>
        <taxon>Chitinophagales</taxon>
        <taxon>Chitinophagaceae</taxon>
        <taxon>Arachidicoccus</taxon>
    </lineage>
</organism>
<dbReference type="EMBL" id="CP042434">
    <property type="protein sequence ID" value="QEC71596.1"/>
    <property type="molecule type" value="Genomic_DNA"/>
</dbReference>
<dbReference type="RefSeq" id="WP_146780974.1">
    <property type="nucleotide sequence ID" value="NZ_CP042434.1"/>
</dbReference>
<keyword evidence="2" id="KW-1185">Reference proteome</keyword>
<dbReference type="AlphaFoldDB" id="A0A5B8VLX2"/>
<evidence type="ECO:0000313" key="1">
    <source>
        <dbReference type="EMBL" id="QEC71596.1"/>
    </source>
</evidence>
<dbReference type="Proteomes" id="UP000321291">
    <property type="component" value="Chromosome"/>
</dbReference>
<protein>
    <submittedName>
        <fullName evidence="1">Uncharacterized protein</fullName>
    </submittedName>
</protein>
<name>A0A5B8VLX2_9BACT</name>
<evidence type="ECO:0000313" key="2">
    <source>
        <dbReference type="Proteomes" id="UP000321291"/>
    </source>
</evidence>
<sequence>MKKSIATLIMVVSVLISLIVSKKMGENSLMIPSNGNSYFDQPQPSGGLPPKQAVFKVSRNGLEDSTNSYKDWIQDQGRSGKDSVNNLGITGKDLVGAKKQVVVF</sequence>
<dbReference type="KEGG" id="agi:FSB73_07885"/>
<gene>
    <name evidence="1" type="ORF">FSB73_07885</name>
</gene>
<proteinExistence type="predicted"/>